<feature type="region of interest" description="Disordered" evidence="1">
    <location>
        <begin position="1"/>
        <end position="41"/>
    </location>
</feature>
<proteinExistence type="predicted"/>
<accession>A0A5P0YTC9</accession>
<reference evidence="3 4" key="1">
    <citation type="submission" date="2019-10" db="EMBL/GenBank/DDBJ databases">
        <title>Streptomyces sp. nov., a novel actinobacterium isolated from alkaline environment.</title>
        <authorList>
            <person name="Golinska P."/>
        </authorList>
    </citation>
    <scope>NUCLEOTIDE SEQUENCE [LARGE SCALE GENOMIC DNA]</scope>
    <source>
        <strain evidence="3 4">OF1</strain>
    </source>
</reference>
<evidence type="ECO:0000313" key="4">
    <source>
        <dbReference type="Proteomes" id="UP000320857"/>
    </source>
</evidence>
<evidence type="ECO:0000313" key="5">
    <source>
        <dbReference type="Proteomes" id="UP000517765"/>
    </source>
</evidence>
<gene>
    <name evidence="3" type="ORF">FNX44_017180</name>
    <name evidence="2" type="ORF">H3147_21905</name>
</gene>
<dbReference type="AlphaFoldDB" id="A0A5P0YTC9"/>
<protein>
    <submittedName>
        <fullName evidence="3">Uncharacterized protein</fullName>
    </submittedName>
</protein>
<evidence type="ECO:0000313" key="3">
    <source>
        <dbReference type="EMBL" id="MQS03573.1"/>
    </source>
</evidence>
<comment type="caution">
    <text evidence="3">The sequence shown here is derived from an EMBL/GenBank/DDBJ whole genome shotgun (WGS) entry which is preliminary data.</text>
</comment>
<reference evidence="2" key="3">
    <citation type="journal article" name="Syst. Appl. Microbiol.">
        <title>Streptomyces alkaliterrae sp. nov., isolated from an alkaline soil, and emended descriptions of Streptomyces alkaliphilus, Streptomyces calidiresistens and Streptomyces durbertensis.</title>
        <authorList>
            <person name="Swiecimska M."/>
            <person name="Golinska P."/>
            <person name="Nouioui I."/>
            <person name="Wypij M."/>
            <person name="Rai M."/>
            <person name="Sangal V."/>
            <person name="Goodfellow M."/>
        </authorList>
    </citation>
    <scope>NUCLEOTIDE SEQUENCE</scope>
    <source>
        <strain evidence="2">OF8</strain>
    </source>
</reference>
<keyword evidence="4" id="KW-1185">Reference proteome</keyword>
<dbReference type="RefSeq" id="WP_143649145.1">
    <property type="nucleotide sequence ID" value="NZ_JABJXA010000174.1"/>
</dbReference>
<dbReference type="Proteomes" id="UP000320857">
    <property type="component" value="Unassembled WGS sequence"/>
</dbReference>
<dbReference type="EMBL" id="JABJXA010000174">
    <property type="protein sequence ID" value="MBB1261443.1"/>
    <property type="molecule type" value="Genomic_DNA"/>
</dbReference>
<dbReference type="Proteomes" id="UP000517765">
    <property type="component" value="Unassembled WGS sequence"/>
</dbReference>
<evidence type="ECO:0000256" key="1">
    <source>
        <dbReference type="SAM" id="MobiDB-lite"/>
    </source>
</evidence>
<dbReference type="EMBL" id="VJYK02000182">
    <property type="protein sequence ID" value="MQS03573.1"/>
    <property type="molecule type" value="Genomic_DNA"/>
</dbReference>
<sequence length="137" mass="15073">MAAEGPDPSHEPAPESDKRTSGDADCDRHLAKPSYRTTGLAQREYEADDSAVAVTSLAQGFEGRNAAHSMTFVRQFIKARQGLVTTEEEDTTVTFSKLKTTSLGEDSTAYRAKVQQTENGKETSYIFDSYLTRKGRT</sequence>
<name>A0A5P0YTC9_9ACTN</name>
<evidence type="ECO:0000313" key="2">
    <source>
        <dbReference type="EMBL" id="MBB1261443.1"/>
    </source>
</evidence>
<reference evidence="5" key="2">
    <citation type="submission" date="2020-05" db="EMBL/GenBank/DDBJ databases">
        <title>Classification of alakaliphilic streptomycetes isolated from an alkaline soil next to Lonar Crater, India and a proposal for the recognition of Streptomyces alkaliterrae sp. nov.</title>
        <authorList>
            <person name="Golinska P."/>
        </authorList>
    </citation>
    <scope>NUCLEOTIDE SEQUENCE [LARGE SCALE GENOMIC DNA]</scope>
    <source>
        <strain evidence="5">OF8</strain>
    </source>
</reference>
<organism evidence="3 4">
    <name type="scientific">Streptomyces alkaliterrae</name>
    <dbReference type="NCBI Taxonomy" id="2213162"/>
    <lineage>
        <taxon>Bacteria</taxon>
        <taxon>Bacillati</taxon>
        <taxon>Actinomycetota</taxon>
        <taxon>Actinomycetes</taxon>
        <taxon>Kitasatosporales</taxon>
        <taxon>Streptomycetaceae</taxon>
        <taxon>Streptomyces</taxon>
    </lineage>
</organism>
<feature type="compositionally biased region" description="Basic and acidic residues" evidence="1">
    <location>
        <begin position="7"/>
        <end position="30"/>
    </location>
</feature>